<sequence length="164" mass="17530">MRSISRLCCGLRSRVLPGTRSAAPVDIEQVAENVLTILLQAEEPGGKLTRDLENAVSSTRWTGSLAYSVLRTLETTLRECHVKMGPAMVRSYNDAVAAAKDEFGLLCELALDCPSQEPAAVLTTVIALGVLMRLAPATVDLLGFGPFGPQEGQSCFVQSCGDEF</sequence>
<organism evidence="1 2">
    <name type="scientific">Purpureocillium lilacinum</name>
    <name type="common">Paecilomyces lilacinus</name>
    <dbReference type="NCBI Taxonomy" id="33203"/>
    <lineage>
        <taxon>Eukaryota</taxon>
        <taxon>Fungi</taxon>
        <taxon>Dikarya</taxon>
        <taxon>Ascomycota</taxon>
        <taxon>Pezizomycotina</taxon>
        <taxon>Sordariomycetes</taxon>
        <taxon>Hypocreomycetidae</taxon>
        <taxon>Hypocreales</taxon>
        <taxon>Ophiocordycipitaceae</taxon>
        <taxon>Purpureocillium</taxon>
    </lineage>
</organism>
<evidence type="ECO:0000313" key="1">
    <source>
        <dbReference type="EMBL" id="KAK4075261.1"/>
    </source>
</evidence>
<dbReference type="EMBL" id="JAWRVI010000123">
    <property type="protein sequence ID" value="KAK4075261.1"/>
    <property type="molecule type" value="Genomic_DNA"/>
</dbReference>
<accession>A0ABR0BGS5</accession>
<keyword evidence="2" id="KW-1185">Reference proteome</keyword>
<proteinExistence type="predicted"/>
<evidence type="ECO:0000313" key="2">
    <source>
        <dbReference type="Proteomes" id="UP001287286"/>
    </source>
</evidence>
<name>A0ABR0BGS5_PURLI</name>
<protein>
    <submittedName>
        <fullName evidence="1">Uncharacterized protein</fullName>
    </submittedName>
</protein>
<comment type="caution">
    <text evidence="1">The sequence shown here is derived from an EMBL/GenBank/DDBJ whole genome shotgun (WGS) entry which is preliminary data.</text>
</comment>
<dbReference type="Proteomes" id="UP001287286">
    <property type="component" value="Unassembled WGS sequence"/>
</dbReference>
<reference evidence="1 2" key="1">
    <citation type="journal article" date="2024" name="Microbiol. Resour. Announc.">
        <title>Genome annotations for the ascomycete fungi Trichoderma harzianum, Trichoderma aggressivum, and Purpureocillium lilacinum.</title>
        <authorList>
            <person name="Beijen E.P.W."/>
            <person name="Ohm R.A."/>
        </authorList>
    </citation>
    <scope>NUCLEOTIDE SEQUENCE [LARGE SCALE GENOMIC DNA]</scope>
    <source>
        <strain evidence="1 2">CBS 150709</strain>
    </source>
</reference>
<gene>
    <name evidence="1" type="ORF">Purlil1_12691</name>
</gene>